<keyword evidence="3" id="KW-0813">Transport</keyword>
<evidence type="ECO:0000256" key="1">
    <source>
        <dbReference type="ARBA" id="ARBA00004651"/>
    </source>
</evidence>
<name>A0A497E5B0_UNCAE</name>
<dbReference type="Proteomes" id="UP000279422">
    <property type="component" value="Unassembled WGS sequence"/>
</dbReference>
<comment type="caution">
    <text evidence="9">The sequence shown here is derived from an EMBL/GenBank/DDBJ whole genome shotgun (WGS) entry which is preliminary data.</text>
</comment>
<dbReference type="EMBL" id="QMPZ01000115">
    <property type="protein sequence ID" value="RLE08142.1"/>
    <property type="molecule type" value="Genomic_DNA"/>
</dbReference>
<dbReference type="AlphaFoldDB" id="A0A497E5B0"/>
<feature type="transmembrane region" description="Helical" evidence="8">
    <location>
        <begin position="21"/>
        <end position="42"/>
    </location>
</feature>
<dbReference type="GO" id="GO:0005886">
    <property type="term" value="C:plasma membrane"/>
    <property type="evidence" value="ECO:0007669"/>
    <property type="project" value="UniProtKB-SubCell"/>
</dbReference>
<organism evidence="9 10">
    <name type="scientific">Aerophobetes bacterium</name>
    <dbReference type="NCBI Taxonomy" id="2030807"/>
    <lineage>
        <taxon>Bacteria</taxon>
        <taxon>Candidatus Aerophobota</taxon>
    </lineage>
</organism>
<evidence type="ECO:0000256" key="7">
    <source>
        <dbReference type="ARBA" id="ARBA00023136"/>
    </source>
</evidence>
<dbReference type="SUPFAM" id="SSF81345">
    <property type="entry name" value="ABC transporter involved in vitamin B12 uptake, BtuC"/>
    <property type="match status" value="1"/>
</dbReference>
<protein>
    <submittedName>
        <fullName evidence="9">Iron ABC transporter permease</fullName>
    </submittedName>
</protein>
<feature type="transmembrane region" description="Helical" evidence="8">
    <location>
        <begin position="328"/>
        <end position="349"/>
    </location>
</feature>
<keyword evidence="7 8" id="KW-0472">Membrane</keyword>
<evidence type="ECO:0000313" key="10">
    <source>
        <dbReference type="Proteomes" id="UP000279422"/>
    </source>
</evidence>
<keyword evidence="5 8" id="KW-0812">Transmembrane</keyword>
<feature type="transmembrane region" description="Helical" evidence="8">
    <location>
        <begin position="260"/>
        <end position="286"/>
    </location>
</feature>
<proteinExistence type="inferred from homology"/>
<dbReference type="Gene3D" id="1.10.3470.10">
    <property type="entry name" value="ABC transporter involved in vitamin B12 uptake, BtuC"/>
    <property type="match status" value="1"/>
</dbReference>
<evidence type="ECO:0000256" key="8">
    <source>
        <dbReference type="SAM" id="Phobius"/>
    </source>
</evidence>
<comment type="subcellular location">
    <subcellularLocation>
        <location evidence="1">Cell membrane</location>
        <topology evidence="1">Multi-pass membrane protein</topology>
    </subcellularLocation>
</comment>
<feature type="transmembrane region" description="Helical" evidence="8">
    <location>
        <begin position="301"/>
        <end position="321"/>
    </location>
</feature>
<keyword evidence="4" id="KW-1003">Cell membrane</keyword>
<comment type="similarity">
    <text evidence="2">Belongs to the binding-protein-dependent transport system permease family. FecCD subfamily.</text>
</comment>
<evidence type="ECO:0000256" key="5">
    <source>
        <dbReference type="ARBA" id="ARBA00022692"/>
    </source>
</evidence>
<dbReference type="InterPro" id="IPR000522">
    <property type="entry name" value="ABC_transptr_permease_BtuC"/>
</dbReference>
<feature type="transmembrane region" description="Helical" evidence="8">
    <location>
        <begin position="212"/>
        <end position="231"/>
    </location>
</feature>
<feature type="transmembrane region" description="Helical" evidence="8">
    <location>
        <begin position="139"/>
        <end position="159"/>
    </location>
</feature>
<dbReference type="Pfam" id="PF01032">
    <property type="entry name" value="FecCD"/>
    <property type="match status" value="1"/>
</dbReference>
<keyword evidence="6 8" id="KW-1133">Transmembrane helix</keyword>
<evidence type="ECO:0000313" key="9">
    <source>
        <dbReference type="EMBL" id="RLE08142.1"/>
    </source>
</evidence>
<dbReference type="CDD" id="cd06550">
    <property type="entry name" value="TM_ABC_iron-siderophores_like"/>
    <property type="match status" value="1"/>
</dbReference>
<evidence type="ECO:0000256" key="6">
    <source>
        <dbReference type="ARBA" id="ARBA00022989"/>
    </source>
</evidence>
<feature type="transmembrane region" description="Helical" evidence="8">
    <location>
        <begin position="83"/>
        <end position="100"/>
    </location>
</feature>
<evidence type="ECO:0000256" key="3">
    <source>
        <dbReference type="ARBA" id="ARBA00022448"/>
    </source>
</evidence>
<dbReference type="GO" id="GO:0022857">
    <property type="term" value="F:transmembrane transporter activity"/>
    <property type="evidence" value="ECO:0007669"/>
    <property type="project" value="InterPro"/>
</dbReference>
<dbReference type="FunFam" id="1.10.3470.10:FF:000001">
    <property type="entry name" value="Vitamin B12 ABC transporter permease BtuC"/>
    <property type="match status" value="1"/>
</dbReference>
<gene>
    <name evidence="9" type="ORF">DRJ00_06825</name>
</gene>
<feature type="transmembrane region" description="Helical" evidence="8">
    <location>
        <begin position="171"/>
        <end position="192"/>
    </location>
</feature>
<dbReference type="GO" id="GO:0033214">
    <property type="term" value="P:siderophore-iron import into cell"/>
    <property type="evidence" value="ECO:0007669"/>
    <property type="project" value="TreeGrafter"/>
</dbReference>
<accession>A0A497E5B0</accession>
<feature type="transmembrane region" description="Helical" evidence="8">
    <location>
        <begin position="112"/>
        <end position="133"/>
    </location>
</feature>
<dbReference type="InterPro" id="IPR037294">
    <property type="entry name" value="ABC_BtuC-like"/>
</dbReference>
<evidence type="ECO:0000256" key="4">
    <source>
        <dbReference type="ARBA" id="ARBA00022475"/>
    </source>
</evidence>
<reference evidence="9 10" key="1">
    <citation type="submission" date="2018-06" db="EMBL/GenBank/DDBJ databases">
        <title>Extensive metabolic versatility and redundancy in microbially diverse, dynamic hydrothermal sediments.</title>
        <authorList>
            <person name="Dombrowski N."/>
            <person name="Teske A."/>
            <person name="Baker B.J."/>
        </authorList>
    </citation>
    <scope>NUCLEOTIDE SEQUENCE [LARGE SCALE GENOMIC DNA]</scope>
    <source>
        <strain evidence="9">B47_G16</strain>
    </source>
</reference>
<dbReference type="PANTHER" id="PTHR30472:SF25">
    <property type="entry name" value="ABC TRANSPORTER PERMEASE PROTEIN MJ0876-RELATED"/>
    <property type="match status" value="1"/>
</dbReference>
<evidence type="ECO:0000256" key="2">
    <source>
        <dbReference type="ARBA" id="ARBA00007935"/>
    </source>
</evidence>
<dbReference type="PANTHER" id="PTHR30472">
    <property type="entry name" value="FERRIC ENTEROBACTIN TRANSPORT SYSTEM PERMEASE PROTEIN"/>
    <property type="match status" value="1"/>
</dbReference>
<sequence>MNKSKIKAEAQQLYLGLTKRKTIFIIFLSLLIVVITIIAANLGAASLGIKEVISAIFSKIFPAYSRPEESAFTIIWELRLPRIFMSIVVGMGLAVAGTVMQGVLKNPLASPYTLGIASAAGFGAALAIISGIGFFGTSYLWIATNAFLFALLSSFLVLGLAKLKKASPETLILAGVAMMFLFSAMVSFLQYTGTTENVTAVVFWLMGDLSKASWLKVGVVALIVSGTFPLLMRYAWDFNALTFGDETAKSLGIDVEKVRLVGLVLSSLLTAGTICFVGTIGFIGLASPHISRMIIGGDHRFLLPTSCLMGAVLLLAADTAARTIFSPLILPIGILTSFLGVPLFVWLIIKRRKEYW</sequence>